<feature type="region of interest" description="Disordered" evidence="1">
    <location>
        <begin position="72"/>
        <end position="117"/>
    </location>
</feature>
<dbReference type="AlphaFoldDB" id="A0AAN9FLG4"/>
<feature type="compositionally biased region" description="Polar residues" evidence="1">
    <location>
        <begin position="31"/>
        <end position="50"/>
    </location>
</feature>
<protein>
    <submittedName>
        <fullName evidence="2">Uncharacterized protein</fullName>
    </submittedName>
</protein>
<feature type="compositionally biased region" description="Polar residues" evidence="1">
    <location>
        <begin position="1"/>
        <end position="24"/>
    </location>
</feature>
<reference evidence="2 3" key="1">
    <citation type="submission" date="2024-01" db="EMBL/GenBank/DDBJ databases">
        <title>The genomes of 5 underutilized Papilionoideae crops provide insights into root nodulation and disease resistanc.</title>
        <authorList>
            <person name="Yuan L."/>
        </authorList>
    </citation>
    <scope>NUCLEOTIDE SEQUENCE [LARGE SCALE GENOMIC DNA]</scope>
    <source>
        <strain evidence="2">ZHUSHIDOU_FW_LH</strain>
        <tissue evidence="2">Leaf</tissue>
    </source>
</reference>
<sequence length="117" mass="12527">MREETTNNTHVQVVESTHVQLSESTRAEQGRLNQSVSPKVTARQEPNQVKGNAMKGFDLGTGIIISPNLLHGIGVQGSKGNKNKGRPPDTKESSSVEIQGHGSQGNVNLNLEEEDAA</sequence>
<proteinExistence type="predicted"/>
<evidence type="ECO:0000313" key="2">
    <source>
        <dbReference type="EMBL" id="KAK7274828.1"/>
    </source>
</evidence>
<keyword evidence="3" id="KW-1185">Reference proteome</keyword>
<dbReference type="EMBL" id="JAYWIO010000003">
    <property type="protein sequence ID" value="KAK7274828.1"/>
    <property type="molecule type" value="Genomic_DNA"/>
</dbReference>
<gene>
    <name evidence="2" type="ORF">RIF29_15927</name>
</gene>
<name>A0AAN9FLG4_CROPI</name>
<comment type="caution">
    <text evidence="2">The sequence shown here is derived from an EMBL/GenBank/DDBJ whole genome shotgun (WGS) entry which is preliminary data.</text>
</comment>
<dbReference type="Proteomes" id="UP001372338">
    <property type="component" value="Unassembled WGS sequence"/>
</dbReference>
<evidence type="ECO:0000256" key="1">
    <source>
        <dbReference type="SAM" id="MobiDB-lite"/>
    </source>
</evidence>
<evidence type="ECO:0000313" key="3">
    <source>
        <dbReference type="Proteomes" id="UP001372338"/>
    </source>
</evidence>
<feature type="region of interest" description="Disordered" evidence="1">
    <location>
        <begin position="1"/>
        <end position="53"/>
    </location>
</feature>
<organism evidence="2 3">
    <name type="scientific">Crotalaria pallida</name>
    <name type="common">Smooth rattlebox</name>
    <name type="synonym">Crotalaria striata</name>
    <dbReference type="NCBI Taxonomy" id="3830"/>
    <lineage>
        <taxon>Eukaryota</taxon>
        <taxon>Viridiplantae</taxon>
        <taxon>Streptophyta</taxon>
        <taxon>Embryophyta</taxon>
        <taxon>Tracheophyta</taxon>
        <taxon>Spermatophyta</taxon>
        <taxon>Magnoliopsida</taxon>
        <taxon>eudicotyledons</taxon>
        <taxon>Gunneridae</taxon>
        <taxon>Pentapetalae</taxon>
        <taxon>rosids</taxon>
        <taxon>fabids</taxon>
        <taxon>Fabales</taxon>
        <taxon>Fabaceae</taxon>
        <taxon>Papilionoideae</taxon>
        <taxon>50 kb inversion clade</taxon>
        <taxon>genistoids sensu lato</taxon>
        <taxon>core genistoids</taxon>
        <taxon>Crotalarieae</taxon>
        <taxon>Crotalaria</taxon>
    </lineage>
</organism>
<accession>A0AAN9FLG4</accession>